<dbReference type="PANTHER" id="PTHR47926">
    <property type="entry name" value="PENTATRICOPEPTIDE REPEAT-CONTAINING PROTEIN"/>
    <property type="match status" value="1"/>
</dbReference>
<keyword evidence="4" id="KW-1185">Reference proteome</keyword>
<dbReference type="Pfam" id="PF01535">
    <property type="entry name" value="PPR"/>
    <property type="match status" value="2"/>
</dbReference>
<dbReference type="GO" id="GO:0003723">
    <property type="term" value="F:RNA binding"/>
    <property type="evidence" value="ECO:0007669"/>
    <property type="project" value="InterPro"/>
</dbReference>
<feature type="repeat" description="PPR" evidence="2">
    <location>
        <begin position="369"/>
        <end position="403"/>
    </location>
</feature>
<dbReference type="NCBIfam" id="TIGR00756">
    <property type="entry name" value="PPR"/>
    <property type="match status" value="5"/>
</dbReference>
<comment type="caution">
    <text evidence="3">The sequence shown here is derived from an EMBL/GenBank/DDBJ whole genome shotgun (WGS) entry which is preliminary data.</text>
</comment>
<sequence length="594" mass="66454">MSVLNVWDHIMEKHFRLHKLKKPEQEPPCFPPTIIIMLSRANLIVTHLKQCSKIRDLDSALGNMIKVAATQDCFLMNQFITACSSVGATEQAVSAAAQMENPNVFVYNAMLKGFVENRRPVEALECYIQLMRAQLSPTSYTFSSLVKACSFVGGDGGRVGESVHGQIWRHGLASSVFVCTTLIEFYFDLDRIGASVKVFDEMPERDVFAWTTMVSCLARAGDLSSARRLFDLMPGRNVATWNTLLGGYARLGDVVSAELLFNQMHAKDVISWTTMINCYSQNKKFREALGVFNEMTKNEIPPDEVTLASVISACAHLGALDLGKEIHYYVMQNGFELDVYIGSSLIDMYAKCGSLERSLLVFYKLRDKNLFCWNSIIEGLAVHGYAEEALAMFSKMKRERIKPNGVTFISILSACAHSGLVEEGRKWFKSMTCDYHFPPQLEHYGCMVDLLSKAGLLEEALRLIRTMNLEPNAVIWGALLGGCKLHRNFEIAQIAVEELMVLEPGNSGHYALLVSLHTQVNRWSDAANIRWKMKELGVEKCSPGSSWIEVEKRVHQFAASDKSHHSSVDILSVLNQLDGQLKRAANRPPGLCLQ</sequence>
<evidence type="ECO:0000256" key="2">
    <source>
        <dbReference type="PROSITE-ProRule" id="PRU00708"/>
    </source>
</evidence>
<gene>
    <name evidence="3" type="ORF">LITE_LOCUS52006</name>
</gene>
<feature type="repeat" description="PPR" evidence="2">
    <location>
        <begin position="206"/>
        <end position="240"/>
    </location>
</feature>
<proteinExistence type="predicted"/>
<dbReference type="PROSITE" id="PS51375">
    <property type="entry name" value="PPR"/>
    <property type="match status" value="4"/>
</dbReference>
<dbReference type="Pfam" id="PF20431">
    <property type="entry name" value="E_motif"/>
    <property type="match status" value="1"/>
</dbReference>
<dbReference type="Proteomes" id="UP001154282">
    <property type="component" value="Unassembled WGS sequence"/>
</dbReference>
<dbReference type="InterPro" id="IPR046848">
    <property type="entry name" value="E_motif"/>
</dbReference>
<feature type="repeat" description="PPR" evidence="2">
    <location>
        <begin position="103"/>
        <end position="137"/>
    </location>
</feature>
<dbReference type="FunFam" id="1.25.40.10:FF:000348">
    <property type="entry name" value="Pentatricopeptide repeat-containing protein chloroplastic"/>
    <property type="match status" value="1"/>
</dbReference>
<dbReference type="InterPro" id="IPR011990">
    <property type="entry name" value="TPR-like_helical_dom_sf"/>
</dbReference>
<dbReference type="InterPro" id="IPR002885">
    <property type="entry name" value="PPR_rpt"/>
</dbReference>
<evidence type="ECO:0000256" key="1">
    <source>
        <dbReference type="ARBA" id="ARBA00022737"/>
    </source>
</evidence>
<dbReference type="GO" id="GO:0009451">
    <property type="term" value="P:RNA modification"/>
    <property type="evidence" value="ECO:0007669"/>
    <property type="project" value="InterPro"/>
</dbReference>
<name>A0AAV0SCU2_9ROSI</name>
<organism evidence="3 4">
    <name type="scientific">Linum tenue</name>
    <dbReference type="NCBI Taxonomy" id="586396"/>
    <lineage>
        <taxon>Eukaryota</taxon>
        <taxon>Viridiplantae</taxon>
        <taxon>Streptophyta</taxon>
        <taxon>Embryophyta</taxon>
        <taxon>Tracheophyta</taxon>
        <taxon>Spermatophyta</taxon>
        <taxon>Magnoliopsida</taxon>
        <taxon>eudicotyledons</taxon>
        <taxon>Gunneridae</taxon>
        <taxon>Pentapetalae</taxon>
        <taxon>rosids</taxon>
        <taxon>fabids</taxon>
        <taxon>Malpighiales</taxon>
        <taxon>Linaceae</taxon>
        <taxon>Linum</taxon>
    </lineage>
</organism>
<dbReference type="Gene3D" id="1.25.40.10">
    <property type="entry name" value="Tetratricopeptide repeat domain"/>
    <property type="match status" value="4"/>
</dbReference>
<dbReference type="EMBL" id="CAMGYJ010000011">
    <property type="protein sequence ID" value="CAI0629473.1"/>
    <property type="molecule type" value="Genomic_DNA"/>
</dbReference>
<reference evidence="3" key="1">
    <citation type="submission" date="2022-08" db="EMBL/GenBank/DDBJ databases">
        <authorList>
            <person name="Gutierrez-Valencia J."/>
        </authorList>
    </citation>
    <scope>NUCLEOTIDE SEQUENCE</scope>
</reference>
<dbReference type="FunFam" id="1.25.40.10:FF:000184">
    <property type="entry name" value="Pentatricopeptide repeat-containing protein, chloroplastic"/>
    <property type="match status" value="1"/>
</dbReference>
<evidence type="ECO:0000313" key="3">
    <source>
        <dbReference type="EMBL" id="CAI0629473.1"/>
    </source>
</evidence>
<protein>
    <submittedName>
        <fullName evidence="3">Uncharacterized protein</fullName>
    </submittedName>
</protein>
<dbReference type="Pfam" id="PF13041">
    <property type="entry name" value="PPR_2"/>
    <property type="match status" value="3"/>
</dbReference>
<dbReference type="InterPro" id="IPR046960">
    <property type="entry name" value="PPR_At4g14850-like_plant"/>
</dbReference>
<evidence type="ECO:0000313" key="4">
    <source>
        <dbReference type="Proteomes" id="UP001154282"/>
    </source>
</evidence>
<feature type="repeat" description="PPR" evidence="2">
    <location>
        <begin position="268"/>
        <end position="302"/>
    </location>
</feature>
<dbReference type="PANTHER" id="PTHR47926:SF376">
    <property type="entry name" value="TETRATRICOPEPTIDE-LIKE HELICAL DOMAIN SUPERFAMILY"/>
    <property type="match status" value="1"/>
</dbReference>
<accession>A0AAV0SCU2</accession>
<keyword evidence="1" id="KW-0677">Repeat</keyword>
<dbReference type="AlphaFoldDB" id="A0AAV0SCU2"/>